<reference evidence="2" key="1">
    <citation type="submission" date="2015-12" db="EMBL/GenBank/DDBJ databases">
        <title>FDA dAtabase for Regulatory Grade micrObial Sequences (FDA-ARGOS): Supporting development and validation of Infectious Disease Dx tests.</title>
        <authorList>
            <person name="Hoffmann M."/>
            <person name="Allard M."/>
            <person name="Evans P."/>
            <person name="Brown E."/>
            <person name="Tallon L.J."/>
            <person name="Sadzewicz L."/>
            <person name="Sengamalay N."/>
            <person name="Ott S."/>
            <person name="Godinez A."/>
            <person name="Nagaraj S."/>
            <person name="Vyas G."/>
            <person name="Aluvathingal J."/>
            <person name="Nadendla S."/>
            <person name="Geyer C."/>
            <person name="Sichtig H."/>
        </authorList>
    </citation>
    <scope>NUCLEOTIDE SEQUENCE [LARGE SCALE GENOMIC DNA]</scope>
    <source>
        <strain evidence="2">ATCC 33809</strain>
    </source>
</reference>
<accession>A0ABN5GVK6</accession>
<gene>
    <name evidence="1" type="ORF">AL536_22670</name>
</gene>
<proteinExistence type="predicted"/>
<evidence type="ECO:0008006" key="3">
    <source>
        <dbReference type="Google" id="ProtNLM"/>
    </source>
</evidence>
<organism evidence="1 2">
    <name type="scientific">Vibrio fluvialis</name>
    <dbReference type="NCBI Taxonomy" id="676"/>
    <lineage>
        <taxon>Bacteria</taxon>
        <taxon>Pseudomonadati</taxon>
        <taxon>Pseudomonadota</taxon>
        <taxon>Gammaproteobacteria</taxon>
        <taxon>Vibrionales</taxon>
        <taxon>Vibrionaceae</taxon>
        <taxon>Vibrio</taxon>
    </lineage>
</organism>
<evidence type="ECO:0000313" key="2">
    <source>
        <dbReference type="Proteomes" id="UP000057088"/>
    </source>
</evidence>
<dbReference type="Proteomes" id="UP000057088">
    <property type="component" value="Chromosome 2"/>
</dbReference>
<evidence type="ECO:0000313" key="1">
    <source>
        <dbReference type="EMBL" id="AUV47435.1"/>
    </source>
</evidence>
<keyword evidence="2" id="KW-1185">Reference proteome</keyword>
<dbReference type="EMBL" id="CP014035">
    <property type="protein sequence ID" value="AUV47435.1"/>
    <property type="molecule type" value="Genomic_DNA"/>
</dbReference>
<sequence length="63" mass="7579">MVVGSNPTGRAIYSKPQQFLLGLFRFWRSIGEHIVYLLQREMCRYYHFVLRVRCESLWIRGTV</sequence>
<protein>
    <recommendedName>
        <fullName evidence="3">DUF3265 domain-containing protein</fullName>
    </recommendedName>
</protein>
<name>A0ABN5GVK6_VIBFL</name>